<dbReference type="EMBL" id="ACEB01000006">
    <property type="protein sequence ID" value="EEG27847.1"/>
    <property type="molecule type" value="Genomic_DNA"/>
</dbReference>
<dbReference type="AlphaFoldDB" id="C0E149"/>
<accession>C0E149</accession>
<dbReference type="HOGENOM" id="CLU_2971760_0_0_11"/>
<name>C0E149_9CORY</name>
<gene>
    <name evidence="1" type="ORF">CORMATOL_00699</name>
</gene>
<protein>
    <submittedName>
        <fullName evidence="1">Uncharacterized protein</fullName>
    </submittedName>
</protein>
<evidence type="ECO:0000313" key="1">
    <source>
        <dbReference type="EMBL" id="EEG27847.1"/>
    </source>
</evidence>
<dbReference type="Proteomes" id="UP000006247">
    <property type="component" value="Unassembled WGS sequence"/>
</dbReference>
<proteinExistence type="predicted"/>
<organism evidence="1 2">
    <name type="scientific">Corynebacterium matruchotii ATCC 33806</name>
    <dbReference type="NCBI Taxonomy" id="566549"/>
    <lineage>
        <taxon>Bacteria</taxon>
        <taxon>Bacillati</taxon>
        <taxon>Actinomycetota</taxon>
        <taxon>Actinomycetes</taxon>
        <taxon>Mycobacteriales</taxon>
        <taxon>Corynebacteriaceae</taxon>
        <taxon>Corynebacterium</taxon>
    </lineage>
</organism>
<reference evidence="1 2" key="1">
    <citation type="submission" date="2009-01" db="EMBL/GenBank/DDBJ databases">
        <authorList>
            <person name="Fulton L."/>
            <person name="Clifton S."/>
            <person name="Chinwalla A.T."/>
            <person name="Mitreva M."/>
            <person name="Sodergren E."/>
            <person name="Weinstock G."/>
            <person name="Clifton S."/>
            <person name="Dooling D.J."/>
            <person name="Fulton B."/>
            <person name="Minx P."/>
            <person name="Pepin K.H."/>
            <person name="Johnson M."/>
            <person name="Bhonagiri V."/>
            <person name="Nash W.E."/>
            <person name="Mardis E.R."/>
            <person name="Wilson R.K."/>
        </authorList>
    </citation>
    <scope>NUCLEOTIDE SEQUENCE [LARGE SCALE GENOMIC DNA]</scope>
    <source>
        <strain evidence="1 2">ATCC 33806</strain>
    </source>
</reference>
<evidence type="ECO:0000313" key="2">
    <source>
        <dbReference type="Proteomes" id="UP000006247"/>
    </source>
</evidence>
<comment type="caution">
    <text evidence="1">The sequence shown here is derived from an EMBL/GenBank/DDBJ whole genome shotgun (WGS) entry which is preliminary data.</text>
</comment>
<sequence length="58" mass="6384">MALGASFAVSPTVWITWCGSNDDNRRRVSAMPISKAPFPTCGLLIAWSYLEANRYGSF</sequence>